<feature type="compositionally biased region" description="Low complexity" evidence="1">
    <location>
        <begin position="33"/>
        <end position="50"/>
    </location>
</feature>
<reference evidence="3 4" key="1">
    <citation type="submission" date="2020-08" db="EMBL/GenBank/DDBJ databases">
        <title>Genomic Encyclopedia of Type Strains, Phase III (KMG-III): the genomes of soil and plant-associated and newly described type strains.</title>
        <authorList>
            <person name="Whitman W."/>
        </authorList>
    </citation>
    <scope>NUCLEOTIDE SEQUENCE [LARGE SCALE GENOMIC DNA]</scope>
    <source>
        <strain evidence="3 4">CECT 8654</strain>
    </source>
</reference>
<gene>
    <name evidence="3" type="ORF">FHR99_001764</name>
</gene>
<keyword evidence="2" id="KW-0732">Signal</keyword>
<sequence length="78" mass="8382">MHRHKKISFAAVVILMGLMVGPLWAQSNEEAESPAQPVEESAPAAEQPAQQPAPPAPRAFKPSEEVHADTILTLPADF</sequence>
<feature type="region of interest" description="Disordered" evidence="1">
    <location>
        <begin position="28"/>
        <end position="67"/>
    </location>
</feature>
<dbReference type="AlphaFoldDB" id="A0A7W4W4W3"/>
<evidence type="ECO:0000256" key="1">
    <source>
        <dbReference type="SAM" id="MobiDB-lite"/>
    </source>
</evidence>
<dbReference type="Proteomes" id="UP000537130">
    <property type="component" value="Unassembled WGS sequence"/>
</dbReference>
<evidence type="ECO:0000256" key="2">
    <source>
        <dbReference type="SAM" id="SignalP"/>
    </source>
</evidence>
<accession>A0A7W4W4W3</accession>
<feature type="signal peptide" evidence="2">
    <location>
        <begin position="1"/>
        <end position="25"/>
    </location>
</feature>
<keyword evidence="4" id="KW-1185">Reference proteome</keyword>
<feature type="chain" id="PRO_5030673450" evidence="2">
    <location>
        <begin position="26"/>
        <end position="78"/>
    </location>
</feature>
<name>A0A7W4W4W3_9GAMM</name>
<protein>
    <submittedName>
        <fullName evidence="3">Uncharacterized protein</fullName>
    </submittedName>
</protein>
<evidence type="ECO:0000313" key="4">
    <source>
        <dbReference type="Proteomes" id="UP000537130"/>
    </source>
</evidence>
<dbReference type="EMBL" id="JACHWY010000002">
    <property type="protein sequence ID" value="MBB3047498.1"/>
    <property type="molecule type" value="Genomic_DNA"/>
</dbReference>
<comment type="caution">
    <text evidence="3">The sequence shown here is derived from an EMBL/GenBank/DDBJ whole genome shotgun (WGS) entry which is preliminary data.</text>
</comment>
<organism evidence="3 4">
    <name type="scientific">Litorivivens lipolytica</name>
    <dbReference type="NCBI Taxonomy" id="1524264"/>
    <lineage>
        <taxon>Bacteria</taxon>
        <taxon>Pseudomonadati</taxon>
        <taxon>Pseudomonadota</taxon>
        <taxon>Gammaproteobacteria</taxon>
        <taxon>Litorivivens</taxon>
    </lineage>
</organism>
<evidence type="ECO:0000313" key="3">
    <source>
        <dbReference type="EMBL" id="MBB3047498.1"/>
    </source>
</evidence>
<dbReference type="RefSeq" id="WP_183410280.1">
    <property type="nucleotide sequence ID" value="NZ_JACHWY010000002.1"/>
</dbReference>
<proteinExistence type="predicted"/>